<evidence type="ECO:0000313" key="2">
    <source>
        <dbReference type="EMBL" id="KAF2876473.1"/>
    </source>
</evidence>
<proteinExistence type="predicted"/>
<organism evidence="2 3">
    <name type="scientific">Massariosphaeria phaeospora</name>
    <dbReference type="NCBI Taxonomy" id="100035"/>
    <lineage>
        <taxon>Eukaryota</taxon>
        <taxon>Fungi</taxon>
        <taxon>Dikarya</taxon>
        <taxon>Ascomycota</taxon>
        <taxon>Pezizomycotina</taxon>
        <taxon>Dothideomycetes</taxon>
        <taxon>Pleosporomycetidae</taxon>
        <taxon>Pleosporales</taxon>
        <taxon>Pleosporales incertae sedis</taxon>
        <taxon>Massariosphaeria</taxon>
    </lineage>
</organism>
<evidence type="ECO:0000256" key="1">
    <source>
        <dbReference type="SAM" id="MobiDB-lite"/>
    </source>
</evidence>
<comment type="caution">
    <text evidence="2">The sequence shown here is derived from an EMBL/GenBank/DDBJ whole genome shotgun (WGS) entry which is preliminary data.</text>
</comment>
<accession>A0A7C8IHG8</accession>
<gene>
    <name evidence="2" type="ORF">BDV95DRAFT_590584</name>
</gene>
<feature type="region of interest" description="Disordered" evidence="1">
    <location>
        <begin position="113"/>
        <end position="132"/>
    </location>
</feature>
<reference evidence="2 3" key="1">
    <citation type="submission" date="2020-01" db="EMBL/GenBank/DDBJ databases">
        <authorList>
            <consortium name="DOE Joint Genome Institute"/>
            <person name="Haridas S."/>
            <person name="Albert R."/>
            <person name="Binder M."/>
            <person name="Bloem J."/>
            <person name="Labutti K."/>
            <person name="Salamov A."/>
            <person name="Andreopoulos B."/>
            <person name="Baker S.E."/>
            <person name="Barry K."/>
            <person name="Bills G."/>
            <person name="Bluhm B.H."/>
            <person name="Cannon C."/>
            <person name="Castanera R."/>
            <person name="Culley D.E."/>
            <person name="Daum C."/>
            <person name="Ezra D."/>
            <person name="Gonzalez J.B."/>
            <person name="Henrissat B."/>
            <person name="Kuo A."/>
            <person name="Liang C."/>
            <person name="Lipzen A."/>
            <person name="Lutzoni F."/>
            <person name="Magnuson J."/>
            <person name="Mondo S."/>
            <person name="Nolan M."/>
            <person name="Ohm R."/>
            <person name="Pangilinan J."/>
            <person name="Park H.-J.H."/>
            <person name="Ramirez L."/>
            <person name="Alfaro M."/>
            <person name="Sun H."/>
            <person name="Tritt A."/>
            <person name="Yoshinaga Y."/>
            <person name="Zwiers L.-H.L."/>
            <person name="Turgeon B.G."/>
            <person name="Goodwin S.B."/>
            <person name="Spatafora J.W."/>
            <person name="Crous P.W."/>
            <person name="Grigoriev I.V."/>
        </authorList>
    </citation>
    <scope>NUCLEOTIDE SEQUENCE [LARGE SCALE GENOMIC DNA]</scope>
    <source>
        <strain evidence="2 3">CBS 611.86</strain>
    </source>
</reference>
<dbReference type="EMBL" id="JAADJZ010000003">
    <property type="protein sequence ID" value="KAF2876473.1"/>
    <property type="molecule type" value="Genomic_DNA"/>
</dbReference>
<sequence>MYRKAFGAWSQNTERRRRTSSIRIPNYTASKPISWTEPKLSIVFHATLRLHNLSELGRMLTCRGIPPPDRVPDCATFRINTMGSYNITFEPGIKEITLASSFTTYGITYADGDVDYPSSPSDEKTSTNPMDV</sequence>
<protein>
    <submittedName>
        <fullName evidence="2">Uncharacterized protein</fullName>
    </submittedName>
</protein>
<dbReference type="Proteomes" id="UP000481861">
    <property type="component" value="Unassembled WGS sequence"/>
</dbReference>
<dbReference type="AlphaFoldDB" id="A0A7C8IHG8"/>
<name>A0A7C8IHG8_9PLEO</name>
<keyword evidence="3" id="KW-1185">Reference proteome</keyword>
<evidence type="ECO:0000313" key="3">
    <source>
        <dbReference type="Proteomes" id="UP000481861"/>
    </source>
</evidence>